<evidence type="ECO:0000313" key="3">
    <source>
        <dbReference type="Proteomes" id="UP000321408"/>
    </source>
</evidence>
<name>A0A5B9D8A5_9ARCH</name>
<organism evidence="2 3">
    <name type="scientific">Promethearchaeum syntrophicum</name>
    <dbReference type="NCBI Taxonomy" id="2594042"/>
    <lineage>
        <taxon>Archaea</taxon>
        <taxon>Promethearchaeati</taxon>
        <taxon>Promethearchaeota</taxon>
        <taxon>Promethearchaeia</taxon>
        <taxon>Promethearchaeales</taxon>
        <taxon>Promethearchaeaceae</taxon>
        <taxon>Promethearchaeum</taxon>
    </lineage>
</organism>
<evidence type="ECO:0000259" key="1">
    <source>
        <dbReference type="Pfam" id="PF01050"/>
    </source>
</evidence>
<reference evidence="2 3" key="1">
    <citation type="journal article" date="2020" name="Nature">
        <title>Isolation of an archaeon at the prokaryote-eukaryote interface.</title>
        <authorList>
            <person name="Imachi H."/>
            <person name="Nobu M.K."/>
            <person name="Nakahara N."/>
            <person name="Morono Y."/>
            <person name="Ogawara M."/>
            <person name="Takaki Y."/>
            <person name="Takano Y."/>
            <person name="Uematsu K."/>
            <person name="Ikuta T."/>
            <person name="Ito M."/>
            <person name="Matsui Y."/>
            <person name="Miyazaki M."/>
            <person name="Murata K."/>
            <person name="Saito Y."/>
            <person name="Sakai S."/>
            <person name="Song C."/>
            <person name="Tasumi E."/>
            <person name="Yamanaka Y."/>
            <person name="Yamaguchi T."/>
            <person name="Kamagata Y."/>
            <person name="Tamaki H."/>
            <person name="Takai K."/>
        </authorList>
    </citation>
    <scope>NUCLEOTIDE SEQUENCE [LARGE SCALE GENOMIC DNA]</scope>
    <source>
        <strain evidence="2 3">MK-D1</strain>
    </source>
</reference>
<dbReference type="Pfam" id="PF01050">
    <property type="entry name" value="MannoseP_isomer"/>
    <property type="match status" value="1"/>
</dbReference>
<keyword evidence="3" id="KW-1185">Reference proteome</keyword>
<dbReference type="EMBL" id="CP042905">
    <property type="protein sequence ID" value="QEE15364.1"/>
    <property type="molecule type" value="Genomic_DNA"/>
</dbReference>
<dbReference type="InterPro" id="IPR001538">
    <property type="entry name" value="Man6P_isomerase-2_C"/>
</dbReference>
<dbReference type="SUPFAM" id="SSF51182">
    <property type="entry name" value="RmlC-like cupins"/>
    <property type="match status" value="1"/>
</dbReference>
<dbReference type="InterPro" id="IPR014710">
    <property type="entry name" value="RmlC-like_jellyroll"/>
</dbReference>
<gene>
    <name evidence="2" type="ORF">DSAG12_01189</name>
</gene>
<feature type="domain" description="Mannose-6-phosphate isomerase type II C-terminal" evidence="1">
    <location>
        <begin position="144"/>
        <end position="227"/>
    </location>
</feature>
<dbReference type="AlphaFoldDB" id="A0A5B9D8A5"/>
<dbReference type="GO" id="GO:0005976">
    <property type="term" value="P:polysaccharide metabolic process"/>
    <property type="evidence" value="ECO:0007669"/>
    <property type="project" value="InterPro"/>
</dbReference>
<dbReference type="GeneID" id="41329184"/>
<dbReference type="OrthoDB" id="5825at2157"/>
<dbReference type="Proteomes" id="UP000321408">
    <property type="component" value="Chromosome"/>
</dbReference>
<dbReference type="RefSeq" id="WP_147662275.1">
    <property type="nucleotide sequence ID" value="NZ_CP042905.2"/>
</dbReference>
<proteinExistence type="predicted"/>
<sequence>MLKFTLETGRGTKLLQNSDSPIALLISPSNPTESPQWDEILMIMGTLIVPINHLGRNSSNNLQIIIPPFSQYMVINSGKINLILSFESDPTNHEILYDPYLFEKENHKNYDPEEFKAQHTVPDGYIDILPKWYSIKFTYPDYNYIFISPGVGISLQMHAMREEHWEILQGQPIIIAGSKISYNTKLHSQFDIPLGAFHTVINPSNSEWVLIKESCRGKFDEEDIVRIFNPNHYFTE</sequence>
<dbReference type="GO" id="GO:0016779">
    <property type="term" value="F:nucleotidyltransferase activity"/>
    <property type="evidence" value="ECO:0007669"/>
    <property type="project" value="InterPro"/>
</dbReference>
<dbReference type="KEGG" id="psyt:DSAG12_01189"/>
<evidence type="ECO:0000313" key="2">
    <source>
        <dbReference type="EMBL" id="QEE15364.1"/>
    </source>
</evidence>
<dbReference type="GO" id="GO:0016853">
    <property type="term" value="F:isomerase activity"/>
    <property type="evidence" value="ECO:0007669"/>
    <property type="project" value="UniProtKB-KW"/>
</dbReference>
<dbReference type="Gene3D" id="2.60.120.10">
    <property type="entry name" value="Jelly Rolls"/>
    <property type="match status" value="1"/>
</dbReference>
<reference evidence="2 3" key="2">
    <citation type="journal article" date="2024" name="Int. J. Syst. Evol. Microbiol.">
        <title>Promethearchaeum syntrophicum gen. nov., sp. nov., an anaerobic, obligately syntrophic archaeon, the first isolate of the lineage 'Asgard' archaea, and proposal of the new archaeal phylum Promethearchaeota phyl. nov. and kingdom Promethearchaeati regn. nov.</title>
        <authorList>
            <person name="Imachi H."/>
            <person name="Nobu M.K."/>
            <person name="Kato S."/>
            <person name="Takaki Y."/>
            <person name="Miyazaki M."/>
            <person name="Miyata M."/>
            <person name="Ogawara M."/>
            <person name="Saito Y."/>
            <person name="Sakai S."/>
            <person name="Tahara Y.O."/>
            <person name="Takano Y."/>
            <person name="Tasumi E."/>
            <person name="Uematsu K."/>
            <person name="Yoshimura T."/>
            <person name="Itoh T."/>
            <person name="Ohkuma M."/>
            <person name="Takai K."/>
        </authorList>
    </citation>
    <scope>NUCLEOTIDE SEQUENCE [LARGE SCALE GENOMIC DNA]</scope>
    <source>
        <strain evidence="2 3">MK-D1</strain>
    </source>
</reference>
<protein>
    <recommendedName>
        <fullName evidence="1">Mannose-6-phosphate isomerase type II C-terminal domain-containing protein</fullName>
    </recommendedName>
</protein>
<dbReference type="InterPro" id="IPR011051">
    <property type="entry name" value="RmlC_Cupin_sf"/>
</dbReference>
<accession>A0A5B9D8A5</accession>